<evidence type="ECO:0000256" key="3">
    <source>
        <dbReference type="ARBA" id="ARBA00023163"/>
    </source>
</evidence>
<dbReference type="SUPFAM" id="SSF46785">
    <property type="entry name" value="Winged helix' DNA-binding domain"/>
    <property type="match status" value="1"/>
</dbReference>
<reference evidence="6" key="1">
    <citation type="submission" date="2017-11" db="EMBL/GenBank/DDBJ databases">
        <title>The complete genome sequence of Sphingopyxis pomeranensis sp. nov. strain WS5A3p.</title>
        <authorList>
            <person name="Kaminski M.A."/>
        </authorList>
    </citation>
    <scope>NUCLEOTIDE SEQUENCE [LARGE SCALE GENOMIC DNA]</scope>
    <source>
        <strain evidence="6">WS5A3p</strain>
    </source>
</reference>
<comment type="caution">
    <text evidence="5">The sequence shown here is derived from an EMBL/GenBank/DDBJ whole genome shotgun (WGS) entry which is preliminary data.</text>
</comment>
<dbReference type="InterPro" id="IPR036388">
    <property type="entry name" value="WH-like_DNA-bd_sf"/>
</dbReference>
<feature type="domain" description="HTH gntR-type" evidence="4">
    <location>
        <begin position="7"/>
        <end position="67"/>
    </location>
</feature>
<evidence type="ECO:0000259" key="4">
    <source>
        <dbReference type="Pfam" id="PF00392"/>
    </source>
</evidence>
<sequence>MSPGTTMERVYLELKARIMSGQFAAGVRIDPVVIARELAASATPVRDALHRLSGERLVDSWHQDGFRQPVQNESDLRDSYSWSQVLLVLALRSPAAASPPEALVSGVAGEDYPARLGRLFRAIGLQSDNRELRLAIGNLVDRTHFVRGAEAEADPGCIDALAAMEGDFQCGRWRELRAGVVRFHRRRIATAGTVALRLRPDNRQLG</sequence>
<dbReference type="RefSeq" id="WP_106000041.1">
    <property type="nucleotide sequence ID" value="NZ_CM009578.1"/>
</dbReference>
<evidence type="ECO:0000313" key="6">
    <source>
        <dbReference type="Proteomes" id="UP000238954"/>
    </source>
</evidence>
<evidence type="ECO:0000256" key="2">
    <source>
        <dbReference type="ARBA" id="ARBA00023125"/>
    </source>
</evidence>
<dbReference type="InterPro" id="IPR000524">
    <property type="entry name" value="Tscrpt_reg_HTH_GntR"/>
</dbReference>
<dbReference type="InterPro" id="IPR036390">
    <property type="entry name" value="WH_DNA-bd_sf"/>
</dbReference>
<protein>
    <recommendedName>
        <fullName evidence="4">HTH gntR-type domain-containing protein</fullName>
    </recommendedName>
</protein>
<dbReference type="OrthoDB" id="8479543at2"/>
<proteinExistence type="predicted"/>
<dbReference type="PANTHER" id="PTHR43537:SF5">
    <property type="entry name" value="UXU OPERON TRANSCRIPTIONAL REGULATOR"/>
    <property type="match status" value="1"/>
</dbReference>
<keyword evidence="2" id="KW-0238">DNA-binding</keyword>
<dbReference type="GO" id="GO:0003677">
    <property type="term" value="F:DNA binding"/>
    <property type="evidence" value="ECO:0007669"/>
    <property type="project" value="UniProtKB-KW"/>
</dbReference>
<accession>A0A2S8B2P8</accession>
<dbReference type="EMBL" id="PHFW01000003">
    <property type="protein sequence ID" value="PQM26672.1"/>
    <property type="molecule type" value="Genomic_DNA"/>
</dbReference>
<keyword evidence="6" id="KW-1185">Reference proteome</keyword>
<keyword evidence="3" id="KW-0804">Transcription</keyword>
<dbReference type="PANTHER" id="PTHR43537">
    <property type="entry name" value="TRANSCRIPTIONAL REGULATOR, GNTR FAMILY"/>
    <property type="match status" value="1"/>
</dbReference>
<dbReference type="Gene3D" id="1.10.10.10">
    <property type="entry name" value="Winged helix-like DNA-binding domain superfamily/Winged helix DNA-binding domain"/>
    <property type="match status" value="1"/>
</dbReference>
<keyword evidence="1" id="KW-0805">Transcription regulation</keyword>
<name>A0A2S8B2P8_9SPHN</name>
<dbReference type="Proteomes" id="UP000238954">
    <property type="component" value="Chromosome"/>
</dbReference>
<dbReference type="GO" id="GO:0003700">
    <property type="term" value="F:DNA-binding transcription factor activity"/>
    <property type="evidence" value="ECO:0007669"/>
    <property type="project" value="InterPro"/>
</dbReference>
<dbReference type="Pfam" id="PF00392">
    <property type="entry name" value="GntR"/>
    <property type="match status" value="1"/>
</dbReference>
<evidence type="ECO:0000256" key="1">
    <source>
        <dbReference type="ARBA" id="ARBA00023015"/>
    </source>
</evidence>
<gene>
    <name evidence="5" type="ORF">CVO77_16845</name>
</gene>
<dbReference type="AlphaFoldDB" id="A0A2S8B2P8"/>
<organism evidence="5 6">
    <name type="scientific">Sphingopyxis lindanitolerans</name>
    <dbReference type="NCBI Taxonomy" id="2054227"/>
    <lineage>
        <taxon>Bacteria</taxon>
        <taxon>Pseudomonadati</taxon>
        <taxon>Pseudomonadota</taxon>
        <taxon>Alphaproteobacteria</taxon>
        <taxon>Sphingomonadales</taxon>
        <taxon>Sphingomonadaceae</taxon>
        <taxon>Sphingopyxis</taxon>
    </lineage>
</organism>
<evidence type="ECO:0000313" key="5">
    <source>
        <dbReference type="EMBL" id="PQM26672.1"/>
    </source>
</evidence>